<evidence type="ECO:0000313" key="2">
    <source>
        <dbReference type="EMBL" id="EHB18853.1"/>
    </source>
</evidence>
<gene>
    <name evidence="2" type="ORF">GW7_20153</name>
</gene>
<dbReference type="EMBL" id="JH204767">
    <property type="protein sequence ID" value="EHB18853.1"/>
    <property type="molecule type" value="Genomic_DNA"/>
</dbReference>
<dbReference type="InParanoid" id="G5CBE2"/>
<proteinExistence type="predicted"/>
<sequence length="85" mass="9749">MKSWGGVLPFQALGSNKDKENLNLKNAQQFQTPGHSSQMDREKEQRKRTRLCFSLYLPAKVQSNPGTWRHEMSQGLVEFQDPKGT</sequence>
<name>G5CBE2_HETGA</name>
<dbReference type="AlphaFoldDB" id="G5CBE2"/>
<feature type="region of interest" description="Disordered" evidence="1">
    <location>
        <begin position="27"/>
        <end position="46"/>
    </location>
</feature>
<dbReference type="Proteomes" id="UP000006813">
    <property type="component" value="Unassembled WGS sequence"/>
</dbReference>
<reference evidence="2 3" key="1">
    <citation type="journal article" date="2011" name="Nature">
        <title>Genome sequencing reveals insights into physiology and longevity of the naked mole rat.</title>
        <authorList>
            <person name="Kim E.B."/>
            <person name="Fang X."/>
            <person name="Fushan A.A."/>
            <person name="Huang Z."/>
            <person name="Lobanov A.V."/>
            <person name="Han L."/>
            <person name="Marino S.M."/>
            <person name="Sun X."/>
            <person name="Turanov A.A."/>
            <person name="Yang P."/>
            <person name="Yim S.H."/>
            <person name="Zhao X."/>
            <person name="Kasaikina M.V."/>
            <person name="Stoletzki N."/>
            <person name="Peng C."/>
            <person name="Polak P."/>
            <person name="Xiong Z."/>
            <person name="Kiezun A."/>
            <person name="Zhu Y."/>
            <person name="Chen Y."/>
            <person name="Kryukov G.V."/>
            <person name="Zhang Q."/>
            <person name="Peshkin L."/>
            <person name="Yang L."/>
            <person name="Bronson R.T."/>
            <person name="Buffenstein R."/>
            <person name="Wang B."/>
            <person name="Han C."/>
            <person name="Li Q."/>
            <person name="Chen L."/>
            <person name="Zhao W."/>
            <person name="Sunyaev S.R."/>
            <person name="Park T.J."/>
            <person name="Zhang G."/>
            <person name="Wang J."/>
            <person name="Gladyshev V.N."/>
        </authorList>
    </citation>
    <scope>NUCLEOTIDE SEQUENCE [LARGE SCALE GENOMIC DNA]</scope>
</reference>
<feature type="compositionally biased region" description="Polar residues" evidence="1">
    <location>
        <begin position="27"/>
        <end position="37"/>
    </location>
</feature>
<protein>
    <submittedName>
        <fullName evidence="2">Uncharacterized protein</fullName>
    </submittedName>
</protein>
<organism evidence="2 3">
    <name type="scientific">Heterocephalus glaber</name>
    <name type="common">Naked mole rat</name>
    <dbReference type="NCBI Taxonomy" id="10181"/>
    <lineage>
        <taxon>Eukaryota</taxon>
        <taxon>Metazoa</taxon>
        <taxon>Chordata</taxon>
        <taxon>Craniata</taxon>
        <taxon>Vertebrata</taxon>
        <taxon>Euteleostomi</taxon>
        <taxon>Mammalia</taxon>
        <taxon>Eutheria</taxon>
        <taxon>Euarchontoglires</taxon>
        <taxon>Glires</taxon>
        <taxon>Rodentia</taxon>
        <taxon>Hystricomorpha</taxon>
        <taxon>Bathyergidae</taxon>
        <taxon>Heterocephalus</taxon>
    </lineage>
</organism>
<evidence type="ECO:0000313" key="3">
    <source>
        <dbReference type="Proteomes" id="UP000006813"/>
    </source>
</evidence>
<evidence type="ECO:0000256" key="1">
    <source>
        <dbReference type="SAM" id="MobiDB-lite"/>
    </source>
</evidence>
<accession>G5CBE2</accession>